<comment type="caution">
    <text evidence="3">The sequence shown here is derived from an EMBL/GenBank/DDBJ whole genome shotgun (WGS) entry which is preliminary data.</text>
</comment>
<proteinExistence type="predicted"/>
<protein>
    <submittedName>
        <fullName evidence="3">Uncharacterized protein</fullName>
    </submittedName>
</protein>
<gene>
    <name evidence="3" type="ORF">DPMN_041577</name>
</gene>
<name>A0A9D4HU13_DREPO</name>
<keyword evidence="2" id="KW-0812">Transmembrane</keyword>
<evidence type="ECO:0000313" key="4">
    <source>
        <dbReference type="Proteomes" id="UP000828390"/>
    </source>
</evidence>
<dbReference type="Proteomes" id="UP000828390">
    <property type="component" value="Unassembled WGS sequence"/>
</dbReference>
<reference evidence="3" key="1">
    <citation type="journal article" date="2019" name="bioRxiv">
        <title>The Genome of the Zebra Mussel, Dreissena polymorpha: A Resource for Invasive Species Research.</title>
        <authorList>
            <person name="McCartney M.A."/>
            <person name="Auch B."/>
            <person name="Kono T."/>
            <person name="Mallez S."/>
            <person name="Zhang Y."/>
            <person name="Obille A."/>
            <person name="Becker A."/>
            <person name="Abrahante J.E."/>
            <person name="Garbe J."/>
            <person name="Badalamenti J.P."/>
            <person name="Herman A."/>
            <person name="Mangelson H."/>
            <person name="Liachko I."/>
            <person name="Sullivan S."/>
            <person name="Sone E.D."/>
            <person name="Koren S."/>
            <person name="Silverstein K.A.T."/>
            <person name="Beckman K.B."/>
            <person name="Gohl D.M."/>
        </authorList>
    </citation>
    <scope>NUCLEOTIDE SEQUENCE</scope>
    <source>
        <strain evidence="3">Duluth1</strain>
        <tissue evidence="3">Whole animal</tissue>
    </source>
</reference>
<feature type="transmembrane region" description="Helical" evidence="2">
    <location>
        <begin position="39"/>
        <end position="62"/>
    </location>
</feature>
<keyword evidence="2" id="KW-1133">Transmembrane helix</keyword>
<dbReference type="AlphaFoldDB" id="A0A9D4HU13"/>
<feature type="region of interest" description="Disordered" evidence="1">
    <location>
        <begin position="1"/>
        <end position="33"/>
    </location>
</feature>
<evidence type="ECO:0000313" key="3">
    <source>
        <dbReference type="EMBL" id="KAH3735115.1"/>
    </source>
</evidence>
<accession>A0A9D4HU13</accession>
<dbReference type="EMBL" id="JAIWYP010000011">
    <property type="protein sequence ID" value="KAH3735115.1"/>
    <property type="molecule type" value="Genomic_DNA"/>
</dbReference>
<evidence type="ECO:0000256" key="1">
    <source>
        <dbReference type="SAM" id="MobiDB-lite"/>
    </source>
</evidence>
<evidence type="ECO:0000256" key="2">
    <source>
        <dbReference type="SAM" id="Phobius"/>
    </source>
</evidence>
<keyword evidence="4" id="KW-1185">Reference proteome</keyword>
<keyword evidence="2" id="KW-0472">Membrane</keyword>
<organism evidence="3 4">
    <name type="scientific">Dreissena polymorpha</name>
    <name type="common">Zebra mussel</name>
    <name type="synonym">Mytilus polymorpha</name>
    <dbReference type="NCBI Taxonomy" id="45954"/>
    <lineage>
        <taxon>Eukaryota</taxon>
        <taxon>Metazoa</taxon>
        <taxon>Spiralia</taxon>
        <taxon>Lophotrochozoa</taxon>
        <taxon>Mollusca</taxon>
        <taxon>Bivalvia</taxon>
        <taxon>Autobranchia</taxon>
        <taxon>Heteroconchia</taxon>
        <taxon>Euheterodonta</taxon>
        <taxon>Imparidentia</taxon>
        <taxon>Neoheterodontei</taxon>
        <taxon>Myida</taxon>
        <taxon>Dreissenoidea</taxon>
        <taxon>Dreissenidae</taxon>
        <taxon>Dreissena</taxon>
    </lineage>
</organism>
<reference evidence="3" key="2">
    <citation type="submission" date="2020-11" db="EMBL/GenBank/DDBJ databases">
        <authorList>
            <person name="McCartney M.A."/>
            <person name="Auch B."/>
            <person name="Kono T."/>
            <person name="Mallez S."/>
            <person name="Becker A."/>
            <person name="Gohl D.M."/>
            <person name="Silverstein K.A.T."/>
            <person name="Koren S."/>
            <person name="Bechman K.B."/>
            <person name="Herman A."/>
            <person name="Abrahante J.E."/>
            <person name="Garbe J."/>
        </authorList>
    </citation>
    <scope>NUCLEOTIDE SEQUENCE</scope>
    <source>
        <strain evidence="3">Duluth1</strain>
        <tissue evidence="3">Whole animal</tissue>
    </source>
</reference>
<sequence>MLMHSILLGTPPASSDTDENTLAGHDSHSGNKMKDSVKMSAGLIVVLSIGIFPTFALLVVLGKRLFDGWQRRHINKLDYLINRMYR</sequence>